<gene>
    <name evidence="1" type="ORF">BWQ96_01239</name>
</gene>
<sequence length="119" mass="13429">MGSFAMTEHVMSQLGDRFDIPTESDIQKYIRVMFNGQKSGCSRSVRAPGIMAPYRSIVDDIVQGSKYNIASLALVLELKKRFDQESSLPNKFPTDAQVKNRISSLKPTYKREHFLPDAS</sequence>
<comment type="caution">
    <text evidence="1">The sequence shown here is derived from an EMBL/GenBank/DDBJ whole genome shotgun (WGS) entry which is preliminary data.</text>
</comment>
<organism evidence="1 2">
    <name type="scientific">Gracilariopsis chorda</name>
    <dbReference type="NCBI Taxonomy" id="448386"/>
    <lineage>
        <taxon>Eukaryota</taxon>
        <taxon>Rhodophyta</taxon>
        <taxon>Florideophyceae</taxon>
        <taxon>Rhodymeniophycidae</taxon>
        <taxon>Gracilariales</taxon>
        <taxon>Gracilariaceae</taxon>
        <taxon>Gracilariopsis</taxon>
    </lineage>
</organism>
<dbReference type="EMBL" id="NBIV01000010">
    <property type="protein sequence ID" value="PXF48897.1"/>
    <property type="molecule type" value="Genomic_DNA"/>
</dbReference>
<name>A0A2V3J4H7_9FLOR</name>
<protein>
    <submittedName>
        <fullName evidence="1">Uncharacterized protein</fullName>
    </submittedName>
</protein>
<proteinExistence type="predicted"/>
<dbReference type="Proteomes" id="UP000247409">
    <property type="component" value="Unassembled WGS sequence"/>
</dbReference>
<evidence type="ECO:0000313" key="2">
    <source>
        <dbReference type="Proteomes" id="UP000247409"/>
    </source>
</evidence>
<keyword evidence="2" id="KW-1185">Reference proteome</keyword>
<reference evidence="1 2" key="1">
    <citation type="journal article" date="2018" name="Mol. Biol. Evol.">
        <title>Analysis of the draft genome of the red seaweed Gracilariopsis chorda provides insights into genome size evolution in Rhodophyta.</title>
        <authorList>
            <person name="Lee J."/>
            <person name="Yang E.C."/>
            <person name="Graf L."/>
            <person name="Yang J.H."/>
            <person name="Qiu H."/>
            <person name="Zel Zion U."/>
            <person name="Chan C.X."/>
            <person name="Stephens T.G."/>
            <person name="Weber A.P.M."/>
            <person name="Boo G.H."/>
            <person name="Boo S.M."/>
            <person name="Kim K.M."/>
            <person name="Shin Y."/>
            <person name="Jung M."/>
            <person name="Lee S.J."/>
            <person name="Yim H.S."/>
            <person name="Lee J.H."/>
            <person name="Bhattacharya D."/>
            <person name="Yoon H.S."/>
        </authorList>
    </citation>
    <scope>NUCLEOTIDE SEQUENCE [LARGE SCALE GENOMIC DNA]</scope>
    <source>
        <strain evidence="1 2">SKKU-2015</strain>
        <tissue evidence="1">Whole body</tissue>
    </source>
</reference>
<evidence type="ECO:0000313" key="1">
    <source>
        <dbReference type="EMBL" id="PXF48897.1"/>
    </source>
</evidence>
<dbReference type="AlphaFoldDB" id="A0A2V3J4H7"/>
<accession>A0A2V3J4H7</accession>